<feature type="domain" description="Acyl-CoA dehydrogenase/oxidase C-terminal" evidence="6">
    <location>
        <begin position="229"/>
        <end position="378"/>
    </location>
</feature>
<dbReference type="InterPro" id="IPR006091">
    <property type="entry name" value="Acyl-CoA_Oxase/DH_mid-dom"/>
</dbReference>
<dbReference type="SUPFAM" id="SSF47203">
    <property type="entry name" value="Acyl-CoA dehydrogenase C-terminal domain-like"/>
    <property type="match status" value="1"/>
</dbReference>
<dbReference type="InterPro" id="IPR037069">
    <property type="entry name" value="AcylCoA_DH/ox_N_sf"/>
</dbReference>
<dbReference type="PANTHER" id="PTHR43884">
    <property type="entry name" value="ACYL-COA DEHYDROGENASE"/>
    <property type="match status" value="1"/>
</dbReference>
<keyword evidence="3 5" id="KW-0285">Flavoprotein</keyword>
<dbReference type="Gene3D" id="2.40.110.10">
    <property type="entry name" value="Butyryl-CoA Dehydrogenase, subunit A, domain 2"/>
    <property type="match status" value="1"/>
</dbReference>
<keyword evidence="4 5" id="KW-0274">FAD</keyword>
<feature type="domain" description="Acyl-CoA oxidase/dehydrogenase middle" evidence="7">
    <location>
        <begin position="124"/>
        <end position="217"/>
    </location>
</feature>
<sequence>MPVERLLPSAEAHDMVGVIAQFSRERLAPVAAAMEEAEEFPRELMRELGELGLFAMPYAESVGGLGQPYEVYLQALEEVAQAWMIVGVGASVHVMTCHAVVHHGDAEQQERLLPGLLGGSLLGAFSLSEPQAGSDVDAIRAKAARDGADYVLSGEKAWTSHGGVADYYQVFARTSEGHDGLSCFHIPADTPGLVPGPPEHKMGMRASPTTPLLLDGVRVPARDRLGAEGDGQRIAMSGLAKGRLGVAASATGLAQAALDAAVAYAKEREQFGTRIADFQGMRFLLAEMAAKVAAARALYLDGARRLDAGLDFTREAAIAKLVATDAAMAVTTDAIQVLGGVGYTRDFPVERYFREAKVTQIFEGTNQIQRLVIARSLLRPGR</sequence>
<dbReference type="EMBL" id="CP154795">
    <property type="protein sequence ID" value="XAN06766.1"/>
    <property type="molecule type" value="Genomic_DNA"/>
</dbReference>
<dbReference type="PIRSF" id="PIRSF016578">
    <property type="entry name" value="HsaA"/>
    <property type="match status" value="1"/>
</dbReference>
<dbReference type="InterPro" id="IPR009100">
    <property type="entry name" value="AcylCoA_DH/oxidase_NM_dom_sf"/>
</dbReference>
<evidence type="ECO:0000256" key="2">
    <source>
        <dbReference type="ARBA" id="ARBA00009347"/>
    </source>
</evidence>
<evidence type="ECO:0000313" key="9">
    <source>
        <dbReference type="EMBL" id="XAN06766.1"/>
    </source>
</evidence>
<evidence type="ECO:0000256" key="4">
    <source>
        <dbReference type="ARBA" id="ARBA00022827"/>
    </source>
</evidence>
<dbReference type="RefSeq" id="WP_425308195.1">
    <property type="nucleotide sequence ID" value="NZ_CP154795.1"/>
</dbReference>
<name>A0ABZ3FL43_9ACTN</name>
<dbReference type="Pfam" id="PF00441">
    <property type="entry name" value="Acyl-CoA_dh_1"/>
    <property type="match status" value="1"/>
</dbReference>
<dbReference type="Proteomes" id="UP001442841">
    <property type="component" value="Chromosome"/>
</dbReference>
<dbReference type="InterPro" id="IPR006089">
    <property type="entry name" value="Acyl-CoA_DH_CS"/>
</dbReference>
<dbReference type="InterPro" id="IPR009075">
    <property type="entry name" value="AcylCo_DH/oxidase_C"/>
</dbReference>
<dbReference type="PROSITE" id="PS00073">
    <property type="entry name" value="ACYL_COA_DH_2"/>
    <property type="match status" value="1"/>
</dbReference>
<evidence type="ECO:0000256" key="3">
    <source>
        <dbReference type="ARBA" id="ARBA00022630"/>
    </source>
</evidence>
<dbReference type="PANTHER" id="PTHR43884:SF12">
    <property type="entry name" value="ISOVALERYL-COA DEHYDROGENASE, MITOCHONDRIAL-RELATED"/>
    <property type="match status" value="1"/>
</dbReference>
<evidence type="ECO:0000256" key="5">
    <source>
        <dbReference type="RuleBase" id="RU362125"/>
    </source>
</evidence>
<dbReference type="Gene3D" id="1.10.540.10">
    <property type="entry name" value="Acyl-CoA dehydrogenase/oxidase, N-terminal domain"/>
    <property type="match status" value="1"/>
</dbReference>
<keyword evidence="5" id="KW-0560">Oxidoreductase</keyword>
<comment type="cofactor">
    <cofactor evidence="1 5">
        <name>FAD</name>
        <dbReference type="ChEBI" id="CHEBI:57692"/>
    </cofactor>
</comment>
<evidence type="ECO:0000256" key="1">
    <source>
        <dbReference type="ARBA" id="ARBA00001974"/>
    </source>
</evidence>
<evidence type="ECO:0000313" key="10">
    <source>
        <dbReference type="Proteomes" id="UP001442841"/>
    </source>
</evidence>
<comment type="similarity">
    <text evidence="2 5">Belongs to the acyl-CoA dehydrogenase family.</text>
</comment>
<dbReference type="InterPro" id="IPR036250">
    <property type="entry name" value="AcylCo_DH-like_C"/>
</dbReference>
<dbReference type="Pfam" id="PF02771">
    <property type="entry name" value="Acyl-CoA_dh_N"/>
    <property type="match status" value="1"/>
</dbReference>
<evidence type="ECO:0000259" key="6">
    <source>
        <dbReference type="Pfam" id="PF00441"/>
    </source>
</evidence>
<dbReference type="Pfam" id="PF02770">
    <property type="entry name" value="Acyl-CoA_dh_M"/>
    <property type="match status" value="1"/>
</dbReference>
<dbReference type="SUPFAM" id="SSF56645">
    <property type="entry name" value="Acyl-CoA dehydrogenase NM domain-like"/>
    <property type="match status" value="1"/>
</dbReference>
<reference evidence="9 10" key="1">
    <citation type="submission" date="2024-04" db="EMBL/GenBank/DDBJ databases">
        <title>Isolation of an actinomycete strain from pig manure.</title>
        <authorList>
            <person name="Gong T."/>
            <person name="Yu Z."/>
            <person name="An M."/>
            <person name="Wei C."/>
            <person name="Yang W."/>
            <person name="Liu L."/>
        </authorList>
    </citation>
    <scope>NUCLEOTIDE SEQUENCE [LARGE SCALE GENOMIC DNA]</scope>
    <source>
        <strain evidence="9 10">ZF39</strain>
    </source>
</reference>
<gene>
    <name evidence="9" type="ORF">AADG42_05395</name>
</gene>
<feature type="domain" description="Acyl-CoA dehydrogenase/oxidase N-terminal" evidence="8">
    <location>
        <begin position="11"/>
        <end position="119"/>
    </location>
</feature>
<evidence type="ECO:0000259" key="8">
    <source>
        <dbReference type="Pfam" id="PF02771"/>
    </source>
</evidence>
<organism evidence="9 10">
    <name type="scientific">Ammonicoccus fulvus</name>
    <dbReference type="NCBI Taxonomy" id="3138240"/>
    <lineage>
        <taxon>Bacteria</taxon>
        <taxon>Bacillati</taxon>
        <taxon>Actinomycetota</taxon>
        <taxon>Actinomycetes</taxon>
        <taxon>Propionibacteriales</taxon>
        <taxon>Propionibacteriaceae</taxon>
        <taxon>Ammonicoccus</taxon>
    </lineage>
</organism>
<protein>
    <submittedName>
        <fullName evidence="9">Acyl-CoA dehydrogenase family protein</fullName>
    </submittedName>
</protein>
<keyword evidence="10" id="KW-1185">Reference proteome</keyword>
<dbReference type="InterPro" id="IPR013786">
    <property type="entry name" value="AcylCoA_DH/ox_N"/>
</dbReference>
<accession>A0ABZ3FL43</accession>
<dbReference type="InterPro" id="IPR046373">
    <property type="entry name" value="Acyl-CoA_Oxase/DH_mid-dom_sf"/>
</dbReference>
<proteinExistence type="inferred from homology"/>
<dbReference type="Gene3D" id="1.20.140.10">
    <property type="entry name" value="Butyryl-CoA Dehydrogenase, subunit A, domain 3"/>
    <property type="match status" value="1"/>
</dbReference>
<evidence type="ECO:0000259" key="7">
    <source>
        <dbReference type="Pfam" id="PF02770"/>
    </source>
</evidence>